<reference evidence="2" key="1">
    <citation type="submission" date="2025-08" db="UniProtKB">
        <authorList>
            <consortium name="Ensembl"/>
        </authorList>
    </citation>
    <scope>IDENTIFICATION</scope>
</reference>
<dbReference type="Proteomes" id="UP000694551">
    <property type="component" value="Unplaced"/>
</dbReference>
<evidence type="ECO:0000313" key="3">
    <source>
        <dbReference type="Proteomes" id="UP000694551"/>
    </source>
</evidence>
<dbReference type="InterPro" id="IPR043519">
    <property type="entry name" value="NT_sf"/>
</dbReference>
<dbReference type="AlphaFoldDB" id="A0A8D0KQ81"/>
<sequence length="116" mass="12581">MPFQNQNHSKLQNQPQKHCGITSLISLSPPKEMDCIHTQKIVEAIKPSGVLKDGGELNHRLVVLGKLNNSVNEWISEPGESKNLPPSAVTNVGGKIFTLGSYCLGVHTKGGTLIVW</sequence>
<proteinExistence type="predicted"/>
<dbReference type="GO" id="GO:1990817">
    <property type="term" value="F:poly(A) RNA polymerase activity"/>
    <property type="evidence" value="ECO:0007669"/>
    <property type="project" value="TreeGrafter"/>
</dbReference>
<evidence type="ECO:0000259" key="1">
    <source>
        <dbReference type="Pfam" id="PF20750"/>
    </source>
</evidence>
<organism evidence="2 3">
    <name type="scientific">Strix occidentalis caurina</name>
    <name type="common">northern spotted owl</name>
    <dbReference type="NCBI Taxonomy" id="311401"/>
    <lineage>
        <taxon>Eukaryota</taxon>
        <taxon>Metazoa</taxon>
        <taxon>Chordata</taxon>
        <taxon>Craniata</taxon>
        <taxon>Vertebrata</taxon>
        <taxon>Euteleostomi</taxon>
        <taxon>Archelosauria</taxon>
        <taxon>Archosauria</taxon>
        <taxon>Dinosauria</taxon>
        <taxon>Saurischia</taxon>
        <taxon>Theropoda</taxon>
        <taxon>Coelurosauria</taxon>
        <taxon>Aves</taxon>
        <taxon>Neognathae</taxon>
        <taxon>Neoaves</taxon>
        <taxon>Telluraves</taxon>
        <taxon>Strigiformes</taxon>
        <taxon>Strigidae</taxon>
        <taxon>Strix</taxon>
    </lineage>
</organism>
<reference evidence="2" key="2">
    <citation type="submission" date="2025-09" db="UniProtKB">
        <authorList>
            <consortium name="Ensembl"/>
        </authorList>
    </citation>
    <scope>IDENTIFICATION</scope>
</reference>
<protein>
    <recommendedName>
        <fullName evidence="1">Poly(A) polymerase nucleotidyltransferase domain-containing protein</fullName>
    </recommendedName>
</protein>
<feature type="domain" description="Poly(A) polymerase nucleotidyltransferase" evidence="1">
    <location>
        <begin position="20"/>
        <end position="112"/>
    </location>
</feature>
<dbReference type="GO" id="GO:0005634">
    <property type="term" value="C:nucleus"/>
    <property type="evidence" value="ECO:0007669"/>
    <property type="project" value="TreeGrafter"/>
</dbReference>
<dbReference type="Ensembl" id="ENSSOCT00000001700.1">
    <property type="protein sequence ID" value="ENSSOCP00000001657.1"/>
    <property type="gene ID" value="ENSSOCG00000001309.1"/>
</dbReference>
<name>A0A8D0KQ81_STROC</name>
<dbReference type="SUPFAM" id="SSF81301">
    <property type="entry name" value="Nucleotidyltransferase"/>
    <property type="match status" value="1"/>
</dbReference>
<dbReference type="InterPro" id="IPR048840">
    <property type="entry name" value="PolA_pol_NTPase"/>
</dbReference>
<evidence type="ECO:0000313" key="2">
    <source>
        <dbReference type="Ensembl" id="ENSSOCP00000001657.1"/>
    </source>
</evidence>
<dbReference type="Gene3D" id="3.30.460.10">
    <property type="entry name" value="Beta Polymerase, domain 2"/>
    <property type="match status" value="1"/>
</dbReference>
<accession>A0A8D0KQ81</accession>
<dbReference type="PANTHER" id="PTHR10682:SF6">
    <property type="entry name" value="POLY(A) POLYMERASE GAMMA"/>
    <property type="match status" value="1"/>
</dbReference>
<dbReference type="Pfam" id="PF20750">
    <property type="entry name" value="PAP_NTPase"/>
    <property type="match status" value="1"/>
</dbReference>
<dbReference type="PANTHER" id="PTHR10682">
    <property type="entry name" value="POLY A POLYMERASE"/>
    <property type="match status" value="1"/>
</dbReference>
<keyword evidence="3" id="KW-1185">Reference proteome</keyword>